<dbReference type="EMBL" id="JBHSAM010000028">
    <property type="protein sequence ID" value="MFC4101435.1"/>
    <property type="molecule type" value="Genomic_DNA"/>
</dbReference>
<evidence type="ECO:0000313" key="1">
    <source>
        <dbReference type="EMBL" id="MFC4101435.1"/>
    </source>
</evidence>
<dbReference type="Proteomes" id="UP001595715">
    <property type="component" value="Unassembled WGS sequence"/>
</dbReference>
<gene>
    <name evidence="1" type="ORF">ACFOZ8_17470</name>
</gene>
<protein>
    <submittedName>
        <fullName evidence="1">Uncharacterized protein</fullName>
    </submittedName>
</protein>
<dbReference type="RefSeq" id="WP_377720051.1">
    <property type="nucleotide sequence ID" value="NZ_JBHSAM010000028.1"/>
</dbReference>
<sequence length="104" mass="11701">MNIQLVLFLTSLGEEATSHLMLKTFTSDIRPVRGDLIDDPGFDPRFHNGYEVVKVTISYAADECWVSLAPLAIEVQEMPMADYKAKLEANGWREVTKDELRQGG</sequence>
<comment type="caution">
    <text evidence="1">The sequence shown here is derived from an EMBL/GenBank/DDBJ whole genome shotgun (WGS) entry which is preliminary data.</text>
</comment>
<keyword evidence="2" id="KW-1185">Reference proteome</keyword>
<accession>A0ABV8K5W5</accession>
<reference evidence="2" key="1">
    <citation type="journal article" date="2019" name="Int. J. Syst. Evol. Microbiol.">
        <title>The Global Catalogue of Microorganisms (GCM) 10K type strain sequencing project: providing services to taxonomists for standard genome sequencing and annotation.</title>
        <authorList>
            <consortium name="The Broad Institute Genomics Platform"/>
            <consortium name="The Broad Institute Genome Sequencing Center for Infectious Disease"/>
            <person name="Wu L."/>
            <person name="Ma J."/>
        </authorList>
    </citation>
    <scope>NUCLEOTIDE SEQUENCE [LARGE SCALE GENOMIC DNA]</scope>
    <source>
        <strain evidence="2">IBRC-M 10987</strain>
    </source>
</reference>
<organism evidence="1 2">
    <name type="scientific">Paenibacillus xanthanilyticus</name>
    <dbReference type="NCBI Taxonomy" id="1783531"/>
    <lineage>
        <taxon>Bacteria</taxon>
        <taxon>Bacillati</taxon>
        <taxon>Bacillota</taxon>
        <taxon>Bacilli</taxon>
        <taxon>Bacillales</taxon>
        <taxon>Paenibacillaceae</taxon>
        <taxon>Paenibacillus</taxon>
    </lineage>
</organism>
<proteinExistence type="predicted"/>
<name>A0ABV8K5W5_9BACL</name>
<evidence type="ECO:0000313" key="2">
    <source>
        <dbReference type="Proteomes" id="UP001595715"/>
    </source>
</evidence>